<dbReference type="RefSeq" id="XP_010907311.1">
    <property type="nucleotide sequence ID" value="XM_010909009.2"/>
</dbReference>
<dbReference type="InterPro" id="IPR003892">
    <property type="entry name" value="CUE"/>
</dbReference>
<evidence type="ECO:0000313" key="7">
    <source>
        <dbReference type="RefSeq" id="XP_010907311.1"/>
    </source>
</evidence>
<dbReference type="RefSeq" id="XP_010907287.1">
    <property type="nucleotide sequence ID" value="XM_010908985.2"/>
</dbReference>
<dbReference type="GeneID" id="105033972"/>
<keyword evidence="2" id="KW-1185">Reference proteome</keyword>
<feature type="domain" description="CUE" evidence="1">
    <location>
        <begin position="2"/>
        <end position="45"/>
    </location>
</feature>
<dbReference type="RefSeq" id="XP_010907303.1">
    <property type="nucleotide sequence ID" value="XM_010909001.2"/>
</dbReference>
<gene>
    <name evidence="3 4 5 6 7 8 9" type="primary">LOC105033972</name>
</gene>
<dbReference type="SUPFAM" id="SSF46934">
    <property type="entry name" value="UBA-like"/>
    <property type="match status" value="1"/>
</dbReference>
<dbReference type="RefSeq" id="XP_010907281.1">
    <property type="nucleotide sequence ID" value="XM_010908979.3"/>
</dbReference>
<sequence length="121" mass="13312">MTVKSVFYSLQEVFPQIDLRILKAVAIEHPRDVDAAVEFVLSEVLPCISETKETSYTLNNTHDAEHSLANAGMNKQDSLLGHHEAKENTSLLLEPSIVCGSAISDSYTHAAILSHHAWGKQ</sequence>
<dbReference type="PROSITE" id="PS51140">
    <property type="entry name" value="CUE"/>
    <property type="match status" value="1"/>
</dbReference>
<name>A0A6I9QD38_ELAGV</name>
<evidence type="ECO:0000313" key="3">
    <source>
        <dbReference type="RefSeq" id="XP_010907281.1"/>
    </source>
</evidence>
<dbReference type="GO" id="GO:0043130">
    <property type="term" value="F:ubiquitin binding"/>
    <property type="evidence" value="ECO:0007669"/>
    <property type="project" value="InterPro"/>
</dbReference>
<dbReference type="PANTHER" id="PTHR48459">
    <property type="entry name" value="CUE DOMAIN-CONTAINING PROTEIN"/>
    <property type="match status" value="1"/>
</dbReference>
<proteinExistence type="predicted"/>
<evidence type="ECO:0000313" key="9">
    <source>
        <dbReference type="RefSeq" id="XP_029117138.1"/>
    </source>
</evidence>
<dbReference type="InterPro" id="IPR009060">
    <property type="entry name" value="UBA-like_sf"/>
</dbReference>
<evidence type="ECO:0000313" key="6">
    <source>
        <dbReference type="RefSeq" id="XP_010907303.1"/>
    </source>
</evidence>
<dbReference type="CDD" id="cd14279">
    <property type="entry name" value="CUE"/>
    <property type="match status" value="1"/>
</dbReference>
<dbReference type="AlphaFoldDB" id="A0A6I9QD38"/>
<organism evidence="2 5">
    <name type="scientific">Elaeis guineensis var. tenera</name>
    <name type="common">Oil palm</name>
    <dbReference type="NCBI Taxonomy" id="51953"/>
    <lineage>
        <taxon>Eukaryota</taxon>
        <taxon>Viridiplantae</taxon>
        <taxon>Streptophyta</taxon>
        <taxon>Embryophyta</taxon>
        <taxon>Tracheophyta</taxon>
        <taxon>Spermatophyta</taxon>
        <taxon>Magnoliopsida</taxon>
        <taxon>Liliopsida</taxon>
        <taxon>Arecaceae</taxon>
        <taxon>Arecoideae</taxon>
        <taxon>Cocoseae</taxon>
        <taxon>Elaeidinae</taxon>
        <taxon>Elaeis</taxon>
    </lineage>
</organism>
<protein>
    <submittedName>
        <fullName evidence="3 4">Uncharacterized protein LOC105033972</fullName>
    </submittedName>
</protein>
<evidence type="ECO:0000259" key="1">
    <source>
        <dbReference type="PROSITE" id="PS51140"/>
    </source>
</evidence>
<dbReference type="OrthoDB" id="620544at2759"/>
<accession>A0A6I9QD38</accession>
<dbReference type="RefSeq" id="XP_010907297.1">
    <property type="nucleotide sequence ID" value="XM_010908995.3"/>
</dbReference>
<dbReference type="PANTHER" id="PTHR48459:SF1">
    <property type="entry name" value="CUE DOMAIN-CONTAINING PROTEIN"/>
    <property type="match status" value="1"/>
</dbReference>
<evidence type="ECO:0000313" key="5">
    <source>
        <dbReference type="RefSeq" id="XP_010907297.1"/>
    </source>
</evidence>
<reference evidence="3 4" key="1">
    <citation type="submission" date="2025-04" db="UniProtKB">
        <authorList>
            <consortium name="RefSeq"/>
        </authorList>
    </citation>
    <scope>IDENTIFICATION</scope>
</reference>
<dbReference type="RefSeq" id="XP_029117129.1">
    <property type="nucleotide sequence ID" value="XM_029261296.1"/>
</dbReference>
<evidence type="ECO:0000313" key="2">
    <source>
        <dbReference type="Proteomes" id="UP000504607"/>
    </source>
</evidence>
<dbReference type="RefSeq" id="XP_029117138.1">
    <property type="nucleotide sequence ID" value="XM_029261305.1"/>
</dbReference>
<evidence type="ECO:0000313" key="4">
    <source>
        <dbReference type="RefSeq" id="XP_010907287.1"/>
    </source>
</evidence>
<evidence type="ECO:0000313" key="8">
    <source>
        <dbReference type="RefSeq" id="XP_029117129.1"/>
    </source>
</evidence>
<dbReference type="Proteomes" id="UP000504607">
    <property type="component" value="Chromosome 1"/>
</dbReference>
<dbReference type="KEGG" id="egu:105033972"/>